<dbReference type="PANTHER" id="PTHR46268:SF6">
    <property type="entry name" value="UNIVERSAL STRESS PROTEIN UP12"/>
    <property type="match status" value="1"/>
</dbReference>
<gene>
    <name evidence="3" type="ORF">SAMN05660337_2261</name>
</gene>
<evidence type="ECO:0000256" key="1">
    <source>
        <dbReference type="ARBA" id="ARBA00008791"/>
    </source>
</evidence>
<reference evidence="4" key="1">
    <citation type="submission" date="2016-10" db="EMBL/GenBank/DDBJ databases">
        <authorList>
            <person name="Varghese N."/>
            <person name="Submissions S."/>
        </authorList>
    </citation>
    <scope>NUCLEOTIDE SEQUENCE [LARGE SCALE GENOMIC DNA]</scope>
    <source>
        <strain evidence="4">DSM 16995</strain>
    </source>
</reference>
<evidence type="ECO:0000313" key="3">
    <source>
        <dbReference type="EMBL" id="SDL14941.1"/>
    </source>
</evidence>
<accession>A0A1G9HPN6</accession>
<dbReference type="CDD" id="cd00293">
    <property type="entry name" value="USP-like"/>
    <property type="match status" value="1"/>
</dbReference>
<dbReference type="InterPro" id="IPR006016">
    <property type="entry name" value="UspA"/>
</dbReference>
<organism evidence="3 4">
    <name type="scientific">Maridesulfovibrio ferrireducens</name>
    <dbReference type="NCBI Taxonomy" id="246191"/>
    <lineage>
        <taxon>Bacteria</taxon>
        <taxon>Pseudomonadati</taxon>
        <taxon>Thermodesulfobacteriota</taxon>
        <taxon>Desulfovibrionia</taxon>
        <taxon>Desulfovibrionales</taxon>
        <taxon>Desulfovibrionaceae</taxon>
        <taxon>Maridesulfovibrio</taxon>
    </lineage>
</organism>
<dbReference type="RefSeq" id="WP_092161124.1">
    <property type="nucleotide sequence ID" value="NZ_FNGA01000003.1"/>
</dbReference>
<sequence length="153" mass="16939">MPIKTILWPTDLSTHSKKALVQVVSLSQKYNAKVIVLYTSVDLCSYFPAYGNYPSQDRLNNFRDWEVEKARATLNDICDNELKSCPALVIRLAQGDPAETILEFANKEKADLIIMSSHGLGFEKRGGTPKSIGSVTDKVIKNSSVPVQIVPLD</sequence>
<dbReference type="PRINTS" id="PR01438">
    <property type="entry name" value="UNVRSLSTRESS"/>
</dbReference>
<dbReference type="STRING" id="246191.SAMN05660337_2261"/>
<dbReference type="InterPro" id="IPR014729">
    <property type="entry name" value="Rossmann-like_a/b/a_fold"/>
</dbReference>
<dbReference type="Gene3D" id="3.40.50.620">
    <property type="entry name" value="HUPs"/>
    <property type="match status" value="1"/>
</dbReference>
<dbReference type="AlphaFoldDB" id="A0A1G9HPN6"/>
<dbReference type="EMBL" id="FNGA01000003">
    <property type="protein sequence ID" value="SDL14941.1"/>
    <property type="molecule type" value="Genomic_DNA"/>
</dbReference>
<protein>
    <submittedName>
        <fullName evidence="3">Nucleotide-binding universal stress protein, UspA family</fullName>
    </submittedName>
</protein>
<dbReference type="Pfam" id="PF00582">
    <property type="entry name" value="Usp"/>
    <property type="match status" value="1"/>
</dbReference>
<feature type="domain" description="UspA" evidence="2">
    <location>
        <begin position="3"/>
        <end position="151"/>
    </location>
</feature>
<name>A0A1G9HPN6_9BACT</name>
<dbReference type="Proteomes" id="UP000199053">
    <property type="component" value="Unassembled WGS sequence"/>
</dbReference>
<dbReference type="OrthoDB" id="9788959at2"/>
<dbReference type="SUPFAM" id="SSF52402">
    <property type="entry name" value="Adenine nucleotide alpha hydrolases-like"/>
    <property type="match status" value="1"/>
</dbReference>
<comment type="similarity">
    <text evidence="1">Belongs to the universal stress protein A family.</text>
</comment>
<keyword evidence="4" id="KW-1185">Reference proteome</keyword>
<evidence type="ECO:0000259" key="2">
    <source>
        <dbReference type="Pfam" id="PF00582"/>
    </source>
</evidence>
<proteinExistence type="inferred from homology"/>
<evidence type="ECO:0000313" key="4">
    <source>
        <dbReference type="Proteomes" id="UP000199053"/>
    </source>
</evidence>
<dbReference type="PANTHER" id="PTHR46268">
    <property type="entry name" value="STRESS RESPONSE PROTEIN NHAX"/>
    <property type="match status" value="1"/>
</dbReference>
<dbReference type="InterPro" id="IPR006015">
    <property type="entry name" value="Universal_stress_UspA"/>
</dbReference>